<feature type="chain" id="PRO_5038093031" evidence="1">
    <location>
        <begin position="27"/>
        <end position="166"/>
    </location>
</feature>
<dbReference type="AlphaFoldDB" id="A0A926DTY4"/>
<evidence type="ECO:0000313" key="2">
    <source>
        <dbReference type="EMBL" id="MBC8543667.1"/>
    </source>
</evidence>
<dbReference type="RefSeq" id="WP_249289741.1">
    <property type="nucleotide sequence ID" value="NZ_JACRSQ010000011.1"/>
</dbReference>
<proteinExistence type="predicted"/>
<organism evidence="2 3">
    <name type="scientific">Bianquea renquensis</name>
    <dbReference type="NCBI Taxonomy" id="2763661"/>
    <lineage>
        <taxon>Bacteria</taxon>
        <taxon>Bacillati</taxon>
        <taxon>Bacillota</taxon>
        <taxon>Clostridia</taxon>
        <taxon>Eubacteriales</taxon>
        <taxon>Bianqueaceae</taxon>
        <taxon>Bianquea</taxon>
    </lineage>
</organism>
<sequence>MKTMQKTMSALLAVLLLVSAVTGCKAKEKTYEEDGFSITMSEGFTKKDLASVTYYYESTDSLLTVLKEEFTLLESVGITKDSTLDEYIAAVEANNQTEFSAAKDGSNGNYKYFTYTNTANGKDFFYLGAIFKGSDAFWMCTFACELSKQDKFESQFLSWADSIVID</sequence>
<dbReference type="PROSITE" id="PS51257">
    <property type="entry name" value="PROKAR_LIPOPROTEIN"/>
    <property type="match status" value="1"/>
</dbReference>
<dbReference type="EMBL" id="JACRSQ010000011">
    <property type="protein sequence ID" value="MBC8543667.1"/>
    <property type="molecule type" value="Genomic_DNA"/>
</dbReference>
<dbReference type="Proteomes" id="UP000657006">
    <property type="component" value="Unassembled WGS sequence"/>
</dbReference>
<protein>
    <submittedName>
        <fullName evidence="2">Uncharacterized protein</fullName>
    </submittedName>
</protein>
<evidence type="ECO:0000256" key="1">
    <source>
        <dbReference type="SAM" id="SignalP"/>
    </source>
</evidence>
<feature type="signal peptide" evidence="1">
    <location>
        <begin position="1"/>
        <end position="26"/>
    </location>
</feature>
<keyword evidence="3" id="KW-1185">Reference proteome</keyword>
<comment type="caution">
    <text evidence="2">The sequence shown here is derived from an EMBL/GenBank/DDBJ whole genome shotgun (WGS) entry which is preliminary data.</text>
</comment>
<reference evidence="2" key="1">
    <citation type="submission" date="2020-08" db="EMBL/GenBank/DDBJ databases">
        <title>Genome public.</title>
        <authorList>
            <person name="Liu C."/>
            <person name="Sun Q."/>
        </authorList>
    </citation>
    <scope>NUCLEOTIDE SEQUENCE</scope>
    <source>
        <strain evidence="2">NSJ-32</strain>
    </source>
</reference>
<keyword evidence="1" id="KW-0732">Signal</keyword>
<accession>A0A926DTY4</accession>
<name>A0A926DTY4_9FIRM</name>
<gene>
    <name evidence="2" type="ORF">H8730_08930</name>
</gene>
<evidence type="ECO:0000313" key="3">
    <source>
        <dbReference type="Proteomes" id="UP000657006"/>
    </source>
</evidence>